<dbReference type="PANTHER" id="PTHR24559">
    <property type="entry name" value="TRANSPOSON TY3-I GAG-POL POLYPROTEIN"/>
    <property type="match status" value="1"/>
</dbReference>
<evidence type="ECO:0000313" key="3">
    <source>
        <dbReference type="Proteomes" id="UP000051530"/>
    </source>
</evidence>
<proteinExistence type="predicted"/>
<feature type="non-terminal residue" evidence="2">
    <location>
        <position position="1"/>
    </location>
</feature>
<evidence type="ECO:0000259" key="1">
    <source>
        <dbReference type="Pfam" id="PF00078"/>
    </source>
</evidence>
<dbReference type="InterPro" id="IPR053134">
    <property type="entry name" value="RNA-dir_DNA_polymerase"/>
</dbReference>
<sequence length="113" mass="13066">LKVKCNNLKDQHPIPNIQDQLLSLRGFKFFSKIDLNPGYCQIKINLADSHKTSFIMPFYQFEFVRMPFGITNAPKTFQNAINAILGNLPSVRVYLDYILIMGESEDIHNKNFN</sequence>
<comment type="caution">
    <text evidence="2">The sequence shown here is derived from an EMBL/GenBank/DDBJ whole genome shotgun (WGS) entry which is preliminary data.</text>
</comment>
<evidence type="ECO:0000313" key="2">
    <source>
        <dbReference type="EMBL" id="KRH93630.1"/>
    </source>
</evidence>
<dbReference type="InterPro" id="IPR000477">
    <property type="entry name" value="RT_dom"/>
</dbReference>
<dbReference type="AlphaFoldDB" id="A0A0R0M1Y6"/>
<dbReference type="InterPro" id="IPR043502">
    <property type="entry name" value="DNA/RNA_pol_sf"/>
</dbReference>
<dbReference type="EMBL" id="LGUB01000271">
    <property type="protein sequence ID" value="KRH93630.1"/>
    <property type="molecule type" value="Genomic_DNA"/>
</dbReference>
<dbReference type="CDD" id="cd01647">
    <property type="entry name" value="RT_LTR"/>
    <property type="match status" value="1"/>
</dbReference>
<dbReference type="InterPro" id="IPR043128">
    <property type="entry name" value="Rev_trsase/Diguanyl_cyclase"/>
</dbReference>
<dbReference type="Gene3D" id="3.10.10.10">
    <property type="entry name" value="HIV Type 1 Reverse Transcriptase, subunit A, domain 1"/>
    <property type="match status" value="1"/>
</dbReference>
<keyword evidence="3" id="KW-1185">Reference proteome</keyword>
<dbReference type="Pfam" id="PF00078">
    <property type="entry name" value="RVT_1"/>
    <property type="match status" value="1"/>
</dbReference>
<name>A0A0R0M1Y6_9MICR</name>
<gene>
    <name evidence="2" type="ORF">M153_7070002167</name>
</gene>
<dbReference type="SUPFAM" id="SSF56672">
    <property type="entry name" value="DNA/RNA polymerases"/>
    <property type="match status" value="1"/>
</dbReference>
<accession>A0A0R0M1Y6</accession>
<organism evidence="2 3">
    <name type="scientific">Pseudoloma neurophilia</name>
    <dbReference type="NCBI Taxonomy" id="146866"/>
    <lineage>
        <taxon>Eukaryota</taxon>
        <taxon>Fungi</taxon>
        <taxon>Fungi incertae sedis</taxon>
        <taxon>Microsporidia</taxon>
        <taxon>Pseudoloma</taxon>
    </lineage>
</organism>
<dbReference type="OrthoDB" id="2193921at2759"/>
<dbReference type="VEuPathDB" id="MicrosporidiaDB:M153_7070002167"/>
<protein>
    <submittedName>
        <fullName evidence="2">Putative LTR transposable element</fullName>
    </submittedName>
</protein>
<dbReference type="Gene3D" id="3.30.70.270">
    <property type="match status" value="1"/>
</dbReference>
<dbReference type="Proteomes" id="UP000051530">
    <property type="component" value="Unassembled WGS sequence"/>
</dbReference>
<feature type="domain" description="Reverse transcriptase" evidence="1">
    <location>
        <begin position="10"/>
        <end position="111"/>
    </location>
</feature>
<dbReference type="PANTHER" id="PTHR24559:SF444">
    <property type="entry name" value="REVERSE TRANSCRIPTASE DOMAIN-CONTAINING PROTEIN"/>
    <property type="match status" value="1"/>
</dbReference>
<reference evidence="2 3" key="1">
    <citation type="submission" date="2015-07" db="EMBL/GenBank/DDBJ databases">
        <title>The genome of Pseudoloma neurophilia, a relevant intracellular parasite of the zebrafish.</title>
        <authorList>
            <person name="Ndikumana S."/>
            <person name="Pelin A."/>
            <person name="Sanders J."/>
            <person name="Corradi N."/>
        </authorList>
    </citation>
    <scope>NUCLEOTIDE SEQUENCE [LARGE SCALE GENOMIC DNA]</scope>
    <source>
        <strain evidence="2 3">MK1</strain>
    </source>
</reference>